<dbReference type="OrthoDB" id="9804543at2"/>
<gene>
    <name evidence="6" type="ORF">SAMN05421779_103338</name>
</gene>
<dbReference type="Pfam" id="PF12833">
    <property type="entry name" value="HTH_18"/>
    <property type="match status" value="1"/>
</dbReference>
<dbReference type="FunFam" id="1.10.10.60:FF:000132">
    <property type="entry name" value="AraC family transcriptional regulator"/>
    <property type="match status" value="1"/>
</dbReference>
<dbReference type="InterPro" id="IPR014710">
    <property type="entry name" value="RmlC-like_jellyroll"/>
</dbReference>
<dbReference type="Proteomes" id="UP000185678">
    <property type="component" value="Unassembled WGS sequence"/>
</dbReference>
<organism evidence="6 7">
    <name type="scientific">Insolitispirillum peregrinum</name>
    <dbReference type="NCBI Taxonomy" id="80876"/>
    <lineage>
        <taxon>Bacteria</taxon>
        <taxon>Pseudomonadati</taxon>
        <taxon>Pseudomonadota</taxon>
        <taxon>Alphaproteobacteria</taxon>
        <taxon>Rhodospirillales</taxon>
        <taxon>Novispirillaceae</taxon>
        <taxon>Insolitispirillum</taxon>
    </lineage>
</organism>
<evidence type="ECO:0000313" key="6">
    <source>
        <dbReference type="EMBL" id="SIS73412.1"/>
    </source>
</evidence>
<dbReference type="Gene3D" id="1.10.10.60">
    <property type="entry name" value="Homeodomain-like"/>
    <property type="match status" value="1"/>
</dbReference>
<keyword evidence="4" id="KW-0804">Transcription</keyword>
<evidence type="ECO:0000256" key="1">
    <source>
        <dbReference type="ARBA" id="ARBA00022491"/>
    </source>
</evidence>
<dbReference type="PRINTS" id="PR00032">
    <property type="entry name" value="HTHARAC"/>
</dbReference>
<dbReference type="InterPro" id="IPR013096">
    <property type="entry name" value="Cupin_2"/>
</dbReference>
<evidence type="ECO:0000256" key="3">
    <source>
        <dbReference type="ARBA" id="ARBA00023125"/>
    </source>
</evidence>
<dbReference type="EMBL" id="FTOA01000003">
    <property type="protein sequence ID" value="SIS73412.1"/>
    <property type="molecule type" value="Genomic_DNA"/>
</dbReference>
<keyword evidence="2" id="KW-0805">Transcription regulation</keyword>
<evidence type="ECO:0000313" key="7">
    <source>
        <dbReference type="Proteomes" id="UP000185678"/>
    </source>
</evidence>
<proteinExistence type="predicted"/>
<keyword evidence="1" id="KW-0678">Repressor</keyword>
<keyword evidence="3" id="KW-0238">DNA-binding</keyword>
<dbReference type="GO" id="GO:0003700">
    <property type="term" value="F:DNA-binding transcription factor activity"/>
    <property type="evidence" value="ECO:0007669"/>
    <property type="project" value="InterPro"/>
</dbReference>
<feature type="domain" description="HTH araC/xylS-type" evidence="5">
    <location>
        <begin position="160"/>
        <end position="257"/>
    </location>
</feature>
<evidence type="ECO:0000259" key="5">
    <source>
        <dbReference type="PROSITE" id="PS01124"/>
    </source>
</evidence>
<dbReference type="SUPFAM" id="SSF46689">
    <property type="entry name" value="Homeodomain-like"/>
    <property type="match status" value="1"/>
</dbReference>
<dbReference type="STRING" id="80876.SAMN05421779_103338"/>
<sequence>MPAHSHHPPFDHQLPSPIYFRSAHMPAGATYPHHAHPWGEFVYSFSGVMEVKVGSRHYLAPQQYAIWLPPGLAHQGLNRHQACHCSLYVVAEHCDELPRGVCALTVSPLLRALLEHLHQSPPALPFTAEDQRLLQVVVDQIRQAECAGSFLPTSEDPLLGHILQTLDDHPGDTRSLAEWAHQLGTSERTLMRYCLRDLGMSFADWRQRRRVIAAMRALEQGETVEKIARDLNYRSASAFIAMFRRQMGITPDEYRKGAG</sequence>
<dbReference type="SMART" id="SM00342">
    <property type="entry name" value="HTH_ARAC"/>
    <property type="match status" value="1"/>
</dbReference>
<dbReference type="InterPro" id="IPR018060">
    <property type="entry name" value="HTH_AraC"/>
</dbReference>
<dbReference type="Pfam" id="PF07883">
    <property type="entry name" value="Cupin_2"/>
    <property type="match status" value="1"/>
</dbReference>
<dbReference type="PROSITE" id="PS00041">
    <property type="entry name" value="HTH_ARAC_FAMILY_1"/>
    <property type="match status" value="1"/>
</dbReference>
<dbReference type="CDD" id="cd06124">
    <property type="entry name" value="cupin_NimR-like_N"/>
    <property type="match status" value="1"/>
</dbReference>
<evidence type="ECO:0000256" key="4">
    <source>
        <dbReference type="ARBA" id="ARBA00023163"/>
    </source>
</evidence>
<protein>
    <submittedName>
        <fullName evidence="6">Transcriptional regulator, AraC family</fullName>
    </submittedName>
</protein>
<dbReference type="SUPFAM" id="SSF51182">
    <property type="entry name" value="RmlC-like cupins"/>
    <property type="match status" value="1"/>
</dbReference>
<dbReference type="PROSITE" id="PS01124">
    <property type="entry name" value="HTH_ARAC_FAMILY_2"/>
    <property type="match status" value="1"/>
</dbReference>
<name>A0A1N7LHX7_9PROT</name>
<dbReference type="InterPro" id="IPR011051">
    <property type="entry name" value="RmlC_Cupin_sf"/>
</dbReference>
<dbReference type="PANTHER" id="PTHR11019:SF190">
    <property type="entry name" value="ARAC-FAMILY REGULATORY PROTEIN"/>
    <property type="match status" value="1"/>
</dbReference>
<reference evidence="6 7" key="1">
    <citation type="submission" date="2017-01" db="EMBL/GenBank/DDBJ databases">
        <authorList>
            <person name="Mah S.A."/>
            <person name="Swanson W.J."/>
            <person name="Moy G.W."/>
            <person name="Vacquier V.D."/>
        </authorList>
    </citation>
    <scope>NUCLEOTIDE SEQUENCE [LARGE SCALE GENOMIC DNA]</scope>
    <source>
        <strain evidence="6 7">DSM 11589</strain>
    </source>
</reference>
<dbReference type="InterPro" id="IPR018062">
    <property type="entry name" value="HTH_AraC-typ_CS"/>
</dbReference>
<keyword evidence="7" id="KW-1185">Reference proteome</keyword>
<evidence type="ECO:0000256" key="2">
    <source>
        <dbReference type="ARBA" id="ARBA00023015"/>
    </source>
</evidence>
<dbReference type="InterPro" id="IPR009057">
    <property type="entry name" value="Homeodomain-like_sf"/>
</dbReference>
<dbReference type="GO" id="GO:0043565">
    <property type="term" value="F:sequence-specific DNA binding"/>
    <property type="evidence" value="ECO:0007669"/>
    <property type="project" value="InterPro"/>
</dbReference>
<dbReference type="PANTHER" id="PTHR11019">
    <property type="entry name" value="HTH-TYPE TRANSCRIPTIONAL REGULATOR NIMR"/>
    <property type="match status" value="1"/>
</dbReference>
<dbReference type="Gene3D" id="2.60.120.10">
    <property type="entry name" value="Jelly Rolls"/>
    <property type="match status" value="1"/>
</dbReference>
<dbReference type="AlphaFoldDB" id="A0A1N7LHX7"/>
<accession>A0A1N7LHX7</accession>
<dbReference type="InterPro" id="IPR020449">
    <property type="entry name" value="Tscrpt_reg_AraC-type_HTH"/>
</dbReference>